<proteinExistence type="predicted"/>
<dbReference type="Pfam" id="PF07085">
    <property type="entry name" value="DRTGG"/>
    <property type="match status" value="1"/>
</dbReference>
<keyword evidence="4" id="KW-1185">Reference proteome</keyword>
<evidence type="ECO:0000259" key="2">
    <source>
        <dbReference type="Pfam" id="PF07085"/>
    </source>
</evidence>
<comment type="subunit">
    <text evidence="1">Homohexamer.</text>
</comment>
<dbReference type="Proteomes" id="UP000288096">
    <property type="component" value="Unassembled WGS sequence"/>
</dbReference>
<evidence type="ECO:0000256" key="1">
    <source>
        <dbReference type="ARBA" id="ARBA00011643"/>
    </source>
</evidence>
<protein>
    <recommendedName>
        <fullName evidence="2">DRTGG domain-containing protein</fullName>
    </recommendedName>
</protein>
<name>A0A401FRH5_9BACT</name>
<dbReference type="InterPro" id="IPR028979">
    <property type="entry name" value="Ser_kin/Pase_Hpr-like_N_sf"/>
</dbReference>
<reference evidence="4" key="1">
    <citation type="submission" date="2017-11" db="EMBL/GenBank/DDBJ databases">
        <authorList>
            <person name="Watanabe M."/>
            <person name="Kojima H."/>
        </authorList>
    </citation>
    <scope>NUCLEOTIDE SEQUENCE [LARGE SCALE GENOMIC DNA]</scope>
    <source>
        <strain evidence="4">Tokyo 01</strain>
    </source>
</reference>
<dbReference type="AlphaFoldDB" id="A0A401FRH5"/>
<evidence type="ECO:0000313" key="4">
    <source>
        <dbReference type="Proteomes" id="UP000288096"/>
    </source>
</evidence>
<dbReference type="Gene3D" id="3.40.1390.20">
    <property type="entry name" value="HprK N-terminal domain-like"/>
    <property type="match status" value="1"/>
</dbReference>
<accession>A0A401FRH5</accession>
<feature type="domain" description="DRTGG" evidence="2">
    <location>
        <begin position="5"/>
        <end position="103"/>
    </location>
</feature>
<dbReference type="OrthoDB" id="9800390at2"/>
<dbReference type="SUPFAM" id="SSF75138">
    <property type="entry name" value="HprK N-terminal domain-like"/>
    <property type="match status" value="1"/>
</dbReference>
<dbReference type="EMBL" id="BEXT01000001">
    <property type="protein sequence ID" value="GBC59567.1"/>
    <property type="molecule type" value="Genomic_DNA"/>
</dbReference>
<comment type="caution">
    <text evidence="3">The sequence shown here is derived from an EMBL/GenBank/DDBJ whole genome shotgun (WGS) entry which is preliminary data.</text>
</comment>
<evidence type="ECO:0000313" key="3">
    <source>
        <dbReference type="EMBL" id="GBC59567.1"/>
    </source>
</evidence>
<reference evidence="4" key="2">
    <citation type="submission" date="2019-01" db="EMBL/GenBank/DDBJ databases">
        <title>Genome sequence of Desulfonema ishimotonii strain Tokyo 01.</title>
        <authorList>
            <person name="Fukui M."/>
        </authorList>
    </citation>
    <scope>NUCLEOTIDE SEQUENCE [LARGE SCALE GENOMIC DNA]</scope>
    <source>
        <strain evidence="4">Tokyo 01</strain>
    </source>
</reference>
<sequence>MKLSEIKDILNAEVLAGEDQMGRTVFGGGGADLMDDILSAVAKGSVLLTGLNSEQVIRTATIAEVGAVVFVRGKRPKEDIIKLAGAHNLPILLTGYSMFVASGRLYMNGLRGLDGSW</sequence>
<dbReference type="InterPro" id="IPR010766">
    <property type="entry name" value="DRTGG"/>
</dbReference>
<dbReference type="RefSeq" id="WP_124327070.1">
    <property type="nucleotide sequence ID" value="NZ_BEXT01000001.1"/>
</dbReference>
<organism evidence="3 4">
    <name type="scientific">Desulfonema ishimotonii</name>
    <dbReference type="NCBI Taxonomy" id="45657"/>
    <lineage>
        <taxon>Bacteria</taxon>
        <taxon>Pseudomonadati</taxon>
        <taxon>Thermodesulfobacteriota</taxon>
        <taxon>Desulfobacteria</taxon>
        <taxon>Desulfobacterales</taxon>
        <taxon>Desulfococcaceae</taxon>
        <taxon>Desulfonema</taxon>
    </lineage>
</organism>
<gene>
    <name evidence="3" type="ORF">DENIS_0506</name>
</gene>